<protein>
    <submittedName>
        <fullName evidence="3">Peptidoglycan-binding protein</fullName>
    </submittedName>
</protein>
<feature type="domain" description="Peptidoglycan binding-like" evidence="2">
    <location>
        <begin position="6"/>
        <end position="56"/>
    </location>
</feature>
<accession>A0AAE3B798</accession>
<dbReference type="InterPro" id="IPR036365">
    <property type="entry name" value="PGBD-like_sf"/>
</dbReference>
<gene>
    <name evidence="3" type="ORF">JQV55_15940</name>
</gene>
<proteinExistence type="predicted"/>
<feature type="compositionally biased region" description="Low complexity" evidence="1">
    <location>
        <begin position="69"/>
        <end position="88"/>
    </location>
</feature>
<dbReference type="EMBL" id="JAFBRM010000004">
    <property type="protein sequence ID" value="MBM1715062.1"/>
    <property type="molecule type" value="Genomic_DNA"/>
</dbReference>
<organism evidence="3 4">
    <name type="scientific">Sulfitobacter geojensis</name>
    <dbReference type="NCBI Taxonomy" id="1342299"/>
    <lineage>
        <taxon>Bacteria</taxon>
        <taxon>Pseudomonadati</taxon>
        <taxon>Pseudomonadota</taxon>
        <taxon>Alphaproteobacteria</taxon>
        <taxon>Rhodobacterales</taxon>
        <taxon>Roseobacteraceae</taxon>
        <taxon>Sulfitobacter</taxon>
    </lineage>
</organism>
<evidence type="ECO:0000313" key="4">
    <source>
        <dbReference type="Proteomes" id="UP000732193"/>
    </source>
</evidence>
<comment type="caution">
    <text evidence="3">The sequence shown here is derived from an EMBL/GenBank/DDBJ whole genome shotgun (WGS) entry which is preliminary data.</text>
</comment>
<dbReference type="InterPro" id="IPR002477">
    <property type="entry name" value="Peptidoglycan-bd-like"/>
</dbReference>
<evidence type="ECO:0000313" key="3">
    <source>
        <dbReference type="EMBL" id="MBM1715062.1"/>
    </source>
</evidence>
<evidence type="ECO:0000259" key="2">
    <source>
        <dbReference type="Pfam" id="PF01471"/>
    </source>
</evidence>
<name>A0AAE3B798_9RHOB</name>
<dbReference type="AlphaFoldDB" id="A0AAE3B798"/>
<dbReference type="Proteomes" id="UP000732193">
    <property type="component" value="Unassembled WGS sequence"/>
</dbReference>
<reference evidence="3 4" key="1">
    <citation type="submission" date="2021-01" db="EMBL/GenBank/DDBJ databases">
        <title>Diatom-associated Roseobacters Show Island Model of Population Structure.</title>
        <authorList>
            <person name="Qu L."/>
            <person name="Feng X."/>
            <person name="Chen Y."/>
            <person name="Li L."/>
            <person name="Wang X."/>
            <person name="Hu Z."/>
            <person name="Wang H."/>
            <person name="Luo H."/>
        </authorList>
    </citation>
    <scope>NUCLEOTIDE SEQUENCE [LARGE SCALE GENOMIC DNA]</scope>
    <source>
        <strain evidence="3 4">TR60-84</strain>
    </source>
</reference>
<dbReference type="RefSeq" id="WP_203242957.1">
    <property type="nucleotide sequence ID" value="NZ_JAFBRH010000004.1"/>
</dbReference>
<sequence>MSASENREIEILLARLGYMRGGADGVITTSTRQAIRTYQRDIGAPVTGFVSTPLLQSLRSNAPQQAASTTPYAQPKKAKTAAKAAPKQRPVSAQIPSTPATAEPSGDAGGGAGGSGGGAWN</sequence>
<evidence type="ECO:0000256" key="1">
    <source>
        <dbReference type="SAM" id="MobiDB-lite"/>
    </source>
</evidence>
<feature type="compositionally biased region" description="Gly residues" evidence="1">
    <location>
        <begin position="107"/>
        <end position="121"/>
    </location>
</feature>
<feature type="region of interest" description="Disordered" evidence="1">
    <location>
        <begin position="60"/>
        <end position="121"/>
    </location>
</feature>
<dbReference type="Pfam" id="PF01471">
    <property type="entry name" value="PG_binding_1"/>
    <property type="match status" value="1"/>
</dbReference>
<dbReference type="SUPFAM" id="SSF47090">
    <property type="entry name" value="PGBD-like"/>
    <property type="match status" value="1"/>
</dbReference>
<dbReference type="InterPro" id="IPR036366">
    <property type="entry name" value="PGBDSf"/>
</dbReference>
<keyword evidence="4" id="KW-1185">Reference proteome</keyword>
<dbReference type="Gene3D" id="1.10.101.10">
    <property type="entry name" value="PGBD-like superfamily/PGBD"/>
    <property type="match status" value="1"/>
</dbReference>